<evidence type="ECO:0000313" key="1">
    <source>
        <dbReference type="EMBL" id="KHE91450.1"/>
    </source>
</evidence>
<proteinExistence type="predicted"/>
<reference evidence="1 2" key="1">
    <citation type="submission" date="2014-10" db="EMBL/GenBank/DDBJ databases">
        <title>Draft genome of anammox bacterium scalindua brodae, obtained using differential coverage binning of sequence data from two enrichment reactors.</title>
        <authorList>
            <person name="Speth D.R."/>
            <person name="Russ L."/>
            <person name="Kartal B."/>
            <person name="Op den Camp H.J."/>
            <person name="Dutilh B.E."/>
            <person name="Jetten M.S."/>
        </authorList>
    </citation>
    <scope>NUCLEOTIDE SEQUENCE [LARGE SCALE GENOMIC DNA]</scope>
    <source>
        <strain evidence="1">RU1</strain>
    </source>
</reference>
<gene>
    <name evidence="1" type="ORF">SCABRO_02812</name>
</gene>
<protein>
    <submittedName>
        <fullName evidence="1">Uncharacterized protein</fullName>
    </submittedName>
</protein>
<evidence type="ECO:0000313" key="2">
    <source>
        <dbReference type="Proteomes" id="UP000030652"/>
    </source>
</evidence>
<dbReference type="AlphaFoldDB" id="A0A0B0EL88"/>
<sequence>MDDINQEEYIKLFKSIKKGIELLEASDPDNENIDELKLILSDNVLLDGTIHSRSSLMNKSFHLFYLNYKDCMHKYKTGHLYN</sequence>
<name>A0A0B0EL88_9BACT</name>
<organism evidence="1 2">
    <name type="scientific">Candidatus Scalindua brodae</name>
    <dbReference type="NCBI Taxonomy" id="237368"/>
    <lineage>
        <taxon>Bacteria</taxon>
        <taxon>Pseudomonadati</taxon>
        <taxon>Planctomycetota</taxon>
        <taxon>Candidatus Brocadiia</taxon>
        <taxon>Candidatus Brocadiales</taxon>
        <taxon>Candidatus Scalinduaceae</taxon>
        <taxon>Candidatus Scalindua</taxon>
    </lineage>
</organism>
<accession>A0A0B0EL88</accession>
<dbReference type="EMBL" id="JRYO01000196">
    <property type="protein sequence ID" value="KHE91450.1"/>
    <property type="molecule type" value="Genomic_DNA"/>
</dbReference>
<dbReference type="Proteomes" id="UP000030652">
    <property type="component" value="Unassembled WGS sequence"/>
</dbReference>
<comment type="caution">
    <text evidence="1">The sequence shown here is derived from an EMBL/GenBank/DDBJ whole genome shotgun (WGS) entry which is preliminary data.</text>
</comment>